<dbReference type="GO" id="GO:0005975">
    <property type="term" value="P:carbohydrate metabolic process"/>
    <property type="evidence" value="ECO:0007669"/>
    <property type="project" value="InterPro"/>
</dbReference>
<dbReference type="Gene3D" id="3.20.20.70">
    <property type="entry name" value="Aldolase class I"/>
    <property type="match status" value="1"/>
</dbReference>
<evidence type="ECO:0000313" key="3">
    <source>
        <dbReference type="Proteomes" id="UP000824260"/>
    </source>
</evidence>
<dbReference type="Pfam" id="PF00923">
    <property type="entry name" value="TAL_FSA"/>
    <property type="match status" value="1"/>
</dbReference>
<accession>A0A9D0ZLN5</accession>
<evidence type="ECO:0000256" key="1">
    <source>
        <dbReference type="ARBA" id="ARBA00023270"/>
    </source>
</evidence>
<dbReference type="AlphaFoldDB" id="A0A9D0ZLN5"/>
<dbReference type="SUPFAM" id="SSF51569">
    <property type="entry name" value="Aldolase"/>
    <property type="match status" value="1"/>
</dbReference>
<dbReference type="InterPro" id="IPR001585">
    <property type="entry name" value="TAL/FSA"/>
</dbReference>
<proteinExistence type="predicted"/>
<reference evidence="2" key="1">
    <citation type="submission" date="2020-10" db="EMBL/GenBank/DDBJ databases">
        <authorList>
            <person name="Gilroy R."/>
        </authorList>
    </citation>
    <scope>NUCLEOTIDE SEQUENCE</scope>
    <source>
        <strain evidence="2">ChiSjej6B24-2974</strain>
    </source>
</reference>
<dbReference type="EMBL" id="DVFZ01000013">
    <property type="protein sequence ID" value="HIQ81706.1"/>
    <property type="molecule type" value="Genomic_DNA"/>
</dbReference>
<evidence type="ECO:0000313" key="2">
    <source>
        <dbReference type="EMBL" id="HIQ81706.1"/>
    </source>
</evidence>
<organism evidence="2 3">
    <name type="scientific">Candidatus Pullichristensenella stercorigallinarum</name>
    <dbReference type="NCBI Taxonomy" id="2840909"/>
    <lineage>
        <taxon>Bacteria</taxon>
        <taxon>Bacillati</taxon>
        <taxon>Bacillota</taxon>
        <taxon>Clostridia</taxon>
        <taxon>Candidatus Pullichristensenella</taxon>
    </lineage>
</organism>
<comment type="caution">
    <text evidence="2">The sequence shown here is derived from an EMBL/GenBank/DDBJ whole genome shotgun (WGS) entry which is preliminary data.</text>
</comment>
<sequence>MNTGYFHRVAAQTATRFWINNVTRKEAAMAIEAGAVGCTQNPSYVWKMLNHPDEQEHALAILDKHIAQTQSDDEALIRTQRELVSEVAKVFLPLYEASGGQMGYVSIQGNPFEESHEKIVEQGLFNREGGANIMVKVPVIETGLKAIRTLLENGAPINATEVFAVRQALDVAELYQEFSAVSRTAPVVYFSHITGIYDEYLGKQAAREGIDISPDTLWQAGIIVAKKAYHLTKRACPAVGFIGGGARGLQHFTEMVGANACITINWQGTADKLLETNPPVVDRFHAPVDEAVLDELLTKMPDFRRGYMLNGITPPEYEGFGPVELFRDSFTSAWENARKLAKERRAKQ</sequence>
<dbReference type="PANTHER" id="PTHR10683:SF31">
    <property type="entry name" value="TRANSALDOLASE"/>
    <property type="match status" value="1"/>
</dbReference>
<gene>
    <name evidence="2" type="ORF">IAA52_01240</name>
</gene>
<name>A0A9D0ZLN5_9FIRM</name>
<dbReference type="InterPro" id="IPR013785">
    <property type="entry name" value="Aldolase_TIM"/>
</dbReference>
<protein>
    <recommendedName>
        <fullName evidence="4">Transaldolase</fullName>
    </recommendedName>
</protein>
<dbReference type="Proteomes" id="UP000824260">
    <property type="component" value="Unassembled WGS sequence"/>
</dbReference>
<dbReference type="PANTHER" id="PTHR10683">
    <property type="entry name" value="TRANSALDOLASE"/>
    <property type="match status" value="1"/>
</dbReference>
<reference evidence="2" key="2">
    <citation type="journal article" date="2021" name="PeerJ">
        <title>Extensive microbial diversity within the chicken gut microbiome revealed by metagenomics and culture.</title>
        <authorList>
            <person name="Gilroy R."/>
            <person name="Ravi A."/>
            <person name="Getino M."/>
            <person name="Pursley I."/>
            <person name="Horton D.L."/>
            <person name="Alikhan N.F."/>
            <person name="Baker D."/>
            <person name="Gharbi K."/>
            <person name="Hall N."/>
            <person name="Watson M."/>
            <person name="Adriaenssens E.M."/>
            <person name="Foster-Nyarko E."/>
            <person name="Jarju S."/>
            <person name="Secka A."/>
            <person name="Antonio M."/>
            <person name="Oren A."/>
            <person name="Chaudhuri R.R."/>
            <person name="La Ragione R."/>
            <person name="Hildebrand F."/>
            <person name="Pallen M.J."/>
        </authorList>
    </citation>
    <scope>NUCLEOTIDE SEQUENCE</scope>
    <source>
        <strain evidence="2">ChiSjej6B24-2974</strain>
    </source>
</reference>
<evidence type="ECO:0008006" key="4">
    <source>
        <dbReference type="Google" id="ProtNLM"/>
    </source>
</evidence>
<keyword evidence="1" id="KW-0704">Schiff base</keyword>